<dbReference type="GO" id="GO:0004356">
    <property type="term" value="F:glutamine synthetase activity"/>
    <property type="evidence" value="ECO:0007669"/>
    <property type="project" value="InterPro"/>
</dbReference>
<dbReference type="InterPro" id="IPR008146">
    <property type="entry name" value="Gln_synth_cat_dom"/>
</dbReference>
<dbReference type="Gene3D" id="3.10.20.70">
    <property type="entry name" value="Glutamine synthetase, N-terminal domain"/>
    <property type="match status" value="1"/>
</dbReference>
<sequence length="389" mass="43507">FFRLMWVDYYGITRARILTRSHISSLQQSKTPLSVSCGALNAPYVFESGRLPRAGAAKVYPDWTSLRPCRFAPGHAQVMCYISEEYDGLFFEADPRSLLRRSIFRAEAVHRREVLVGFETEFFLLDPLSTPPTPIQNGNNCWSMAGLRGKHLETLEQIVRVLEESNVPVQQFHTENAHGFFEIATSPMSPMEAVDALIYTHETIKTIAIAHGFQATVFPKPSDVDVFAGMHAHVSITPTHEEDAFLAGVLQLLPEISVLGMPNFDSHVRLRELSQTTGEWVSWGTEFRDVPVRKICPGHWEIRCIDGTANMYLVLGAVLGAGCAGLEEKTRLTWKDCQTSPGLMSRGARLDYGVTTMLPKSLKDGLDILRNPASGLEKICHRGFIDKWV</sequence>
<dbReference type="GO" id="GO:0016301">
    <property type="term" value="F:kinase activity"/>
    <property type="evidence" value="ECO:0007669"/>
    <property type="project" value="UniProtKB-KW"/>
</dbReference>
<dbReference type="InterPro" id="IPR036651">
    <property type="entry name" value="Gln_synt_N_sf"/>
</dbReference>
<reference evidence="6 7" key="1">
    <citation type="submission" date="2016-10" db="EMBL/GenBank/DDBJ databases">
        <title>Draft genome sequence of Coniochaeta ligniaria NRRL30616, a lignocellulolytic fungus for bioabatement of inhibitors in plant biomass hydrolysates.</title>
        <authorList>
            <consortium name="DOE Joint Genome Institute"/>
            <person name="Jimenez D.J."/>
            <person name="Hector R.E."/>
            <person name="Riley R."/>
            <person name="Sun H."/>
            <person name="Grigoriev I.V."/>
            <person name="Van Elsas J.D."/>
            <person name="Nichols N.N."/>
        </authorList>
    </citation>
    <scope>NUCLEOTIDE SEQUENCE [LARGE SCALE GENOMIC DNA]</scope>
    <source>
        <strain evidence="6 7">NRRL 30616</strain>
    </source>
</reference>
<gene>
    <name evidence="6" type="ORF">CONLIGDRAFT_545703</name>
</gene>
<dbReference type="Gene3D" id="3.30.590.10">
    <property type="entry name" value="Glutamine synthetase/guanido kinase, catalytic domain"/>
    <property type="match status" value="1"/>
</dbReference>
<keyword evidence="6" id="KW-0418">Kinase</keyword>
<dbReference type="InterPro" id="IPR014746">
    <property type="entry name" value="Gln_synth/guanido_kin_cat_dom"/>
</dbReference>
<dbReference type="Proteomes" id="UP000182658">
    <property type="component" value="Unassembled WGS sequence"/>
</dbReference>
<evidence type="ECO:0000313" key="6">
    <source>
        <dbReference type="EMBL" id="OIW35447.1"/>
    </source>
</evidence>
<dbReference type="Pfam" id="PF00120">
    <property type="entry name" value="Gln-synt_C"/>
    <property type="match status" value="1"/>
</dbReference>
<dbReference type="SMART" id="SM01230">
    <property type="entry name" value="Gln-synt_C"/>
    <property type="match status" value="1"/>
</dbReference>
<evidence type="ECO:0000256" key="1">
    <source>
        <dbReference type="ARBA" id="ARBA00021364"/>
    </source>
</evidence>
<dbReference type="GO" id="GO:0006542">
    <property type="term" value="P:glutamine biosynthetic process"/>
    <property type="evidence" value="ECO:0007669"/>
    <property type="project" value="InterPro"/>
</dbReference>
<dbReference type="PANTHER" id="PTHR43785:SF2">
    <property type="entry name" value="TYPE-1 GLUTAMINE SYNTHETASE 1"/>
    <property type="match status" value="1"/>
</dbReference>
<keyword evidence="6" id="KW-0808">Transferase</keyword>
<evidence type="ECO:0000313" key="7">
    <source>
        <dbReference type="Proteomes" id="UP000182658"/>
    </source>
</evidence>
<keyword evidence="2" id="KW-0436">Ligase</keyword>
<evidence type="ECO:0000256" key="4">
    <source>
        <dbReference type="RuleBase" id="RU000384"/>
    </source>
</evidence>
<feature type="non-terminal residue" evidence="6">
    <location>
        <position position="389"/>
    </location>
</feature>
<proteinExistence type="inferred from homology"/>
<evidence type="ECO:0000256" key="3">
    <source>
        <dbReference type="PROSITE-ProRule" id="PRU01331"/>
    </source>
</evidence>
<protein>
    <recommendedName>
        <fullName evidence="1">Glutamine synthetase</fullName>
    </recommendedName>
</protein>
<evidence type="ECO:0000256" key="2">
    <source>
        <dbReference type="ARBA" id="ARBA00022598"/>
    </source>
</evidence>
<dbReference type="SUPFAM" id="SSF55931">
    <property type="entry name" value="Glutamine synthetase/guanido kinase"/>
    <property type="match status" value="1"/>
</dbReference>
<dbReference type="InParanoid" id="A0A1J7J5P1"/>
<feature type="non-terminal residue" evidence="6">
    <location>
        <position position="1"/>
    </location>
</feature>
<name>A0A1J7J5P1_9PEZI</name>
<dbReference type="STRING" id="1408157.A0A1J7J5P1"/>
<dbReference type="OrthoDB" id="3364440at2759"/>
<organism evidence="6 7">
    <name type="scientific">Coniochaeta ligniaria NRRL 30616</name>
    <dbReference type="NCBI Taxonomy" id="1408157"/>
    <lineage>
        <taxon>Eukaryota</taxon>
        <taxon>Fungi</taxon>
        <taxon>Dikarya</taxon>
        <taxon>Ascomycota</taxon>
        <taxon>Pezizomycotina</taxon>
        <taxon>Sordariomycetes</taxon>
        <taxon>Sordariomycetidae</taxon>
        <taxon>Coniochaetales</taxon>
        <taxon>Coniochaetaceae</taxon>
        <taxon>Coniochaeta</taxon>
    </lineage>
</organism>
<accession>A0A1J7J5P1</accession>
<keyword evidence="7" id="KW-1185">Reference proteome</keyword>
<dbReference type="AlphaFoldDB" id="A0A1J7J5P1"/>
<dbReference type="PANTHER" id="PTHR43785">
    <property type="entry name" value="GAMMA-GLUTAMYLPUTRESCINE SYNTHETASE"/>
    <property type="match status" value="1"/>
</dbReference>
<dbReference type="PROSITE" id="PS51987">
    <property type="entry name" value="GS_CATALYTIC"/>
    <property type="match status" value="1"/>
</dbReference>
<comment type="similarity">
    <text evidence="3 4">Belongs to the glutamine synthetase family.</text>
</comment>
<feature type="domain" description="GS catalytic" evidence="5">
    <location>
        <begin position="95"/>
        <end position="389"/>
    </location>
</feature>
<evidence type="ECO:0000259" key="5">
    <source>
        <dbReference type="PROSITE" id="PS51987"/>
    </source>
</evidence>
<dbReference type="EMBL" id="KV875093">
    <property type="protein sequence ID" value="OIW35447.1"/>
    <property type="molecule type" value="Genomic_DNA"/>
</dbReference>